<dbReference type="Proteomes" id="UP001431783">
    <property type="component" value="Unassembled WGS sequence"/>
</dbReference>
<accession>A0AAW1U9J4</accession>
<dbReference type="InterPro" id="IPR036273">
    <property type="entry name" value="CRAL/TRIO_N_dom_sf"/>
</dbReference>
<gene>
    <name evidence="1" type="ORF">WA026_011084</name>
</gene>
<keyword evidence="2" id="KW-1185">Reference proteome</keyword>
<reference evidence="1 2" key="1">
    <citation type="submission" date="2023-03" db="EMBL/GenBank/DDBJ databases">
        <title>Genome insight into feeding habits of ladybird beetles.</title>
        <authorList>
            <person name="Li H.-S."/>
            <person name="Huang Y.-H."/>
            <person name="Pang H."/>
        </authorList>
    </citation>
    <scope>NUCLEOTIDE SEQUENCE [LARGE SCALE GENOMIC DNA]</scope>
    <source>
        <strain evidence="1">SYSU_2023b</strain>
        <tissue evidence="1">Whole body</tissue>
    </source>
</reference>
<name>A0AAW1U9J4_9CUCU</name>
<dbReference type="GO" id="GO:1902936">
    <property type="term" value="F:phosphatidylinositol bisphosphate binding"/>
    <property type="evidence" value="ECO:0007669"/>
    <property type="project" value="TreeGrafter"/>
</dbReference>
<dbReference type="EMBL" id="JARQZJ010000035">
    <property type="protein sequence ID" value="KAK9875984.1"/>
    <property type="molecule type" value="Genomic_DNA"/>
</dbReference>
<organism evidence="1 2">
    <name type="scientific">Henosepilachna vigintioctopunctata</name>
    <dbReference type="NCBI Taxonomy" id="420089"/>
    <lineage>
        <taxon>Eukaryota</taxon>
        <taxon>Metazoa</taxon>
        <taxon>Ecdysozoa</taxon>
        <taxon>Arthropoda</taxon>
        <taxon>Hexapoda</taxon>
        <taxon>Insecta</taxon>
        <taxon>Pterygota</taxon>
        <taxon>Neoptera</taxon>
        <taxon>Endopterygota</taxon>
        <taxon>Coleoptera</taxon>
        <taxon>Polyphaga</taxon>
        <taxon>Cucujiformia</taxon>
        <taxon>Coccinelloidea</taxon>
        <taxon>Coccinellidae</taxon>
        <taxon>Epilachninae</taxon>
        <taxon>Epilachnini</taxon>
        <taxon>Henosepilachna</taxon>
    </lineage>
</organism>
<evidence type="ECO:0000313" key="2">
    <source>
        <dbReference type="Proteomes" id="UP001431783"/>
    </source>
</evidence>
<protein>
    <submittedName>
        <fullName evidence="1">Uncharacterized protein</fullName>
    </submittedName>
</protein>
<dbReference type="SUPFAM" id="SSF46938">
    <property type="entry name" value="CRAL/TRIO N-terminal domain"/>
    <property type="match status" value="1"/>
</dbReference>
<dbReference type="PANTHER" id="PTHR10174">
    <property type="entry name" value="ALPHA-TOCOPHEROL TRANSFER PROTEIN-RELATED"/>
    <property type="match status" value="1"/>
</dbReference>
<dbReference type="GO" id="GO:0016020">
    <property type="term" value="C:membrane"/>
    <property type="evidence" value="ECO:0007669"/>
    <property type="project" value="TreeGrafter"/>
</dbReference>
<evidence type="ECO:0000313" key="1">
    <source>
        <dbReference type="EMBL" id="KAK9875984.1"/>
    </source>
</evidence>
<sequence length="97" mass="11406">MPVHVKTTTKHPFIDGLKEIPDKKKELQRVRTWLNTQPHLPEISDEFIFLFLHACFWSVDRTKVCMENYFTIRSSSPLLFSGRNVYDPKLQALLNMA</sequence>
<comment type="caution">
    <text evidence="1">The sequence shown here is derived from an EMBL/GenBank/DDBJ whole genome shotgun (WGS) entry which is preliminary data.</text>
</comment>
<dbReference type="PANTHER" id="PTHR10174:SF224">
    <property type="entry name" value="RETINOL-BINDING PROTEIN PINTA"/>
    <property type="match status" value="1"/>
</dbReference>
<proteinExistence type="predicted"/>
<dbReference type="Gene3D" id="1.10.8.20">
    <property type="entry name" value="N-terminal domain of phosphatidylinositol transfer protein sec14p"/>
    <property type="match status" value="1"/>
</dbReference>
<dbReference type="AlphaFoldDB" id="A0AAW1U9J4"/>